<name>A0ABM9W4N7_9FIRM</name>
<feature type="transmembrane region" description="Helical" evidence="1">
    <location>
        <begin position="191"/>
        <end position="215"/>
    </location>
</feature>
<evidence type="ECO:0000313" key="3">
    <source>
        <dbReference type="EMBL" id="CVK19307.1"/>
    </source>
</evidence>
<sequence>MSGNTALPRKKYFDNIRSATIVLVIIYHVIYIFNSAGVVSNIPIQGIQALDSICYFLYPWFMCLLFVVAGISARYSLLTRSTRQFARERVQKLIVPYLGGAFLLGWLNGWVTAHYVDMFGGHVVPGFVKYLVYSLNIGPLWFLLELFVISMILLLIRRIDRRDRLWTLAGKAGLPLIILLVLPVWGSSFVLNLPVVVVFRNGIYWLMFLLGYYVFSHDTVLAKLKQHAVLFFIIAVGLGIVEVWYFFGQNYASDACLQHPFTNLYLWMMILAVLGCAQRWLDFSNSLTKYLQKRSFALYVFHYPLLVTAAYWITTYAELPMAVVYLILLPFTFVATILFYEIISRIPVIRYLLLGI</sequence>
<comment type="caution">
    <text evidence="3">The sequence shown here is derived from an EMBL/GenBank/DDBJ whole genome shotgun (WGS) entry which is preliminary data.</text>
</comment>
<dbReference type="GO" id="GO:0016740">
    <property type="term" value="F:transferase activity"/>
    <property type="evidence" value="ECO:0007669"/>
    <property type="project" value="UniProtKB-KW"/>
</dbReference>
<gene>
    <name evidence="3" type="primary">mdoC</name>
    <name evidence="3" type="ORF">SSPH_01958</name>
</gene>
<keyword evidence="3" id="KW-0808">Transferase</keyword>
<keyword evidence="1" id="KW-1133">Transmembrane helix</keyword>
<dbReference type="EMBL" id="FCOW01000009">
    <property type="protein sequence ID" value="CVK19307.1"/>
    <property type="molecule type" value="Genomic_DNA"/>
</dbReference>
<dbReference type="Proteomes" id="UP000245702">
    <property type="component" value="Unassembled WGS sequence"/>
</dbReference>
<keyword evidence="1" id="KW-0472">Membrane</keyword>
<dbReference type="InterPro" id="IPR050623">
    <property type="entry name" value="Glucan_succinyl_AcylTrfase"/>
</dbReference>
<keyword evidence="1" id="KW-0812">Transmembrane</keyword>
<dbReference type="EC" id="2.1.-.-" evidence="3"/>
<accession>A0ABM9W4N7</accession>
<feature type="transmembrane region" description="Helical" evidence="1">
    <location>
        <begin position="21"/>
        <end position="44"/>
    </location>
</feature>
<organism evidence="3 4">
    <name type="scientific">Sporomusa sphaeroides DSM 2875</name>
    <dbReference type="NCBI Taxonomy" id="1337886"/>
    <lineage>
        <taxon>Bacteria</taxon>
        <taxon>Bacillati</taxon>
        <taxon>Bacillota</taxon>
        <taxon>Negativicutes</taxon>
        <taxon>Selenomonadales</taxon>
        <taxon>Sporomusaceae</taxon>
        <taxon>Sporomusa</taxon>
    </lineage>
</organism>
<feature type="transmembrane region" description="Helical" evidence="1">
    <location>
        <begin position="131"/>
        <end position="156"/>
    </location>
</feature>
<dbReference type="Pfam" id="PF01757">
    <property type="entry name" value="Acyl_transf_3"/>
    <property type="match status" value="1"/>
</dbReference>
<feature type="transmembrane region" description="Helical" evidence="1">
    <location>
        <begin position="227"/>
        <end position="247"/>
    </location>
</feature>
<feature type="transmembrane region" description="Helical" evidence="1">
    <location>
        <begin position="319"/>
        <end position="340"/>
    </location>
</feature>
<dbReference type="PANTHER" id="PTHR36927">
    <property type="entry name" value="BLR4337 PROTEIN"/>
    <property type="match status" value="1"/>
</dbReference>
<evidence type="ECO:0000259" key="2">
    <source>
        <dbReference type="Pfam" id="PF01757"/>
    </source>
</evidence>
<reference evidence="3 4" key="1">
    <citation type="submission" date="2016-01" db="EMBL/GenBank/DDBJ databases">
        <authorList>
            <person name="Brown R."/>
        </authorList>
    </citation>
    <scope>NUCLEOTIDE SEQUENCE [LARGE SCALE GENOMIC DNA]</scope>
    <source>
        <strain evidence="3">Sporomusa sphaeroides DSM 2875</strain>
    </source>
</reference>
<dbReference type="PANTHER" id="PTHR36927:SF1">
    <property type="entry name" value="MDO-LIKE PROTEIN"/>
    <property type="match status" value="1"/>
</dbReference>
<evidence type="ECO:0000256" key="1">
    <source>
        <dbReference type="SAM" id="Phobius"/>
    </source>
</evidence>
<feature type="transmembrane region" description="Helical" evidence="1">
    <location>
        <begin position="94"/>
        <end position="111"/>
    </location>
</feature>
<keyword evidence="4" id="KW-1185">Reference proteome</keyword>
<dbReference type="RefSeq" id="WP_075756719.1">
    <property type="nucleotide sequence ID" value="NZ_CP146991.1"/>
</dbReference>
<protein>
    <submittedName>
        <fullName evidence="3">Glucans biosynthesis protein C</fullName>
        <ecNumber evidence="3">2.1.-.-</ecNumber>
    </submittedName>
</protein>
<evidence type="ECO:0000313" key="4">
    <source>
        <dbReference type="Proteomes" id="UP000245702"/>
    </source>
</evidence>
<feature type="transmembrane region" description="Helical" evidence="1">
    <location>
        <begin position="168"/>
        <end position="185"/>
    </location>
</feature>
<feature type="domain" description="Acyltransferase 3" evidence="2">
    <location>
        <begin position="11"/>
        <end position="340"/>
    </location>
</feature>
<feature type="transmembrane region" description="Helical" evidence="1">
    <location>
        <begin position="259"/>
        <end position="276"/>
    </location>
</feature>
<feature type="transmembrane region" description="Helical" evidence="1">
    <location>
        <begin position="56"/>
        <end position="73"/>
    </location>
</feature>
<proteinExistence type="predicted"/>
<feature type="transmembrane region" description="Helical" evidence="1">
    <location>
        <begin position="296"/>
        <end position="313"/>
    </location>
</feature>
<dbReference type="InterPro" id="IPR002656">
    <property type="entry name" value="Acyl_transf_3_dom"/>
</dbReference>